<dbReference type="Proteomes" id="UP000017800">
    <property type="component" value="Unassembled WGS sequence"/>
</dbReference>
<accession>V5EZS6</accession>
<evidence type="ECO:0008006" key="4">
    <source>
        <dbReference type="Google" id="ProtNLM"/>
    </source>
</evidence>
<gene>
    <name evidence="2" type="ORF">VHA01S_004_01070</name>
</gene>
<protein>
    <recommendedName>
        <fullName evidence="4">Prepilin type IV endopeptidase peptidase domain-containing protein</fullName>
    </recommendedName>
</protein>
<name>V5EZS6_9VIBR</name>
<evidence type="ECO:0000313" key="3">
    <source>
        <dbReference type="Proteomes" id="UP000017800"/>
    </source>
</evidence>
<keyword evidence="3" id="KW-1185">Reference proteome</keyword>
<keyword evidence="1" id="KW-0812">Transmembrane</keyword>
<keyword evidence="1" id="KW-0472">Membrane</keyword>
<proteinExistence type="predicted"/>
<evidence type="ECO:0000313" key="2">
    <source>
        <dbReference type="EMBL" id="GAD88334.1"/>
    </source>
</evidence>
<reference evidence="2 3" key="1">
    <citation type="submission" date="2013-11" db="EMBL/GenBank/DDBJ databases">
        <title>Whole genome shotgun sequence of Vibrio halioticoli NBRC 102217.</title>
        <authorList>
            <person name="Isaki S."/>
            <person name="Kimura A."/>
            <person name="Ohji S."/>
            <person name="Hosoyama A."/>
            <person name="Fujita N."/>
            <person name="Hashimoto M."/>
            <person name="Hosoyama Y."/>
            <person name="Yamazoe A."/>
        </authorList>
    </citation>
    <scope>NUCLEOTIDE SEQUENCE [LARGE SCALE GENOMIC DNA]</scope>
    <source>
        <strain evidence="2 3">NBRC 102217</strain>
    </source>
</reference>
<feature type="transmembrane region" description="Helical" evidence="1">
    <location>
        <begin position="85"/>
        <end position="103"/>
    </location>
</feature>
<dbReference type="EMBL" id="BAUJ01000004">
    <property type="protein sequence ID" value="GAD88334.1"/>
    <property type="molecule type" value="Genomic_DNA"/>
</dbReference>
<organism evidence="2 3">
    <name type="scientific">Vibrio halioticoli NBRC 102217</name>
    <dbReference type="NCBI Taxonomy" id="1219072"/>
    <lineage>
        <taxon>Bacteria</taxon>
        <taxon>Pseudomonadati</taxon>
        <taxon>Pseudomonadota</taxon>
        <taxon>Gammaproteobacteria</taxon>
        <taxon>Vibrionales</taxon>
        <taxon>Vibrionaceae</taxon>
        <taxon>Vibrio</taxon>
    </lineage>
</organism>
<feature type="transmembrane region" description="Helical" evidence="1">
    <location>
        <begin position="12"/>
        <end position="30"/>
    </location>
</feature>
<sequence>MFITTSSIHDILISMAITIILGFILFYFKLCGAGDCKLIIGFSPLFIPSIISDFFIFTLACGGVVSLFIYVKYKLLFSCYIKRDVPYGVAIVFGAHLTLYFYQGLEIYS</sequence>
<evidence type="ECO:0000256" key="1">
    <source>
        <dbReference type="SAM" id="Phobius"/>
    </source>
</evidence>
<comment type="caution">
    <text evidence="2">The sequence shown here is derived from an EMBL/GenBank/DDBJ whole genome shotgun (WGS) entry which is preliminary data.</text>
</comment>
<keyword evidence="1" id="KW-1133">Transmembrane helix</keyword>
<dbReference type="AlphaFoldDB" id="V5EZS6"/>
<feature type="transmembrane region" description="Helical" evidence="1">
    <location>
        <begin position="50"/>
        <end position="73"/>
    </location>
</feature>